<evidence type="ECO:0000313" key="1">
    <source>
        <dbReference type="EMBL" id="QOI53012.1"/>
    </source>
</evidence>
<name>A0AAP9WSG9_LEPIR</name>
<proteinExistence type="predicted"/>
<accession>A0AAP9WSG9</accession>
<protein>
    <submittedName>
        <fullName evidence="1">Uncharacterized protein</fullName>
    </submittedName>
</protein>
<dbReference type="Proteomes" id="UP000663255">
    <property type="component" value="Plasmid p1"/>
</dbReference>
<reference evidence="1" key="1">
    <citation type="submission" date="2019-09" db="EMBL/GenBank/DDBJ databases">
        <title>Comparative Genomics of Leptospira interrogans Reveals Genome Plasticity - A Common Adaptive Strategy for Survival in Various Hosts.</title>
        <authorList>
            <person name="Ramli S.R."/>
            <person name="Bunk B."/>
            <person name="Goris M."/>
            <person name="Bhuju S."/>
            <person name="Jarek M."/>
            <person name="Sproer C."/>
            <person name="Mustakim S."/>
            <person name="Strommenger B."/>
            <person name="Pessler F."/>
        </authorList>
    </citation>
    <scope>NUCLEOTIDE SEQUENCE</scope>
    <source>
        <strain evidence="1">1489</strain>
        <plasmid evidence="1">p1</plasmid>
    </source>
</reference>
<organism evidence="1 2">
    <name type="scientific">Leptospira interrogans serovar Bataviae</name>
    <dbReference type="NCBI Taxonomy" id="312175"/>
    <lineage>
        <taxon>Bacteria</taxon>
        <taxon>Pseudomonadati</taxon>
        <taxon>Spirochaetota</taxon>
        <taxon>Spirochaetia</taxon>
        <taxon>Leptospirales</taxon>
        <taxon>Leptospiraceae</taxon>
        <taxon>Leptospira</taxon>
    </lineage>
</organism>
<dbReference type="AlphaFoldDB" id="A0AAP9WSG9"/>
<keyword evidence="1" id="KW-0614">Plasmid</keyword>
<sequence>MTGHKPHYRKFLISSFKNILETLNVSSPKNLHGTAFENHLSVLLNCTTALFSKLLGLIDSRVL</sequence>
<evidence type="ECO:0000313" key="2">
    <source>
        <dbReference type="Proteomes" id="UP000663255"/>
    </source>
</evidence>
<gene>
    <name evidence="1" type="ORF">Lepto1489_21805</name>
</gene>
<dbReference type="EMBL" id="CP043895">
    <property type="protein sequence ID" value="QOI53012.1"/>
    <property type="molecule type" value="Genomic_DNA"/>
</dbReference>
<geneLocation type="plasmid" evidence="1 2">
    <name>p1</name>
</geneLocation>